<dbReference type="GO" id="GO:0061343">
    <property type="term" value="P:cell adhesion involved in heart morphogenesis"/>
    <property type="evidence" value="ECO:0007669"/>
    <property type="project" value="TreeGrafter"/>
</dbReference>
<keyword evidence="1" id="KW-0808">Transferase</keyword>
<proteinExistence type="predicted"/>
<evidence type="ECO:0000313" key="2">
    <source>
        <dbReference type="Proteomes" id="UP000233556"/>
    </source>
</evidence>
<sequence length="206" mass="23356">MQLEKLKLKLVRDVKSYKKQFFTYVNNTQKQKENIGPPFNRRGELVTNNTEKAEVLNTFFSSVFIITVGPQALETTIQVDANKGSLSVKEESVCELLRELDPYKSTGPDIIHPRVLRELANVIARMLSIIFKKSWRSGDIPEDWKKANVTPIFKKGLKKDPGNYRLIGLTSVPEKVMEQIPLGTIASQMKHRIGKASMDSPRANRA</sequence>
<dbReference type="AlphaFoldDB" id="A0A2I0T002"/>
<dbReference type="GO" id="GO:0007508">
    <property type="term" value="P:larval heart development"/>
    <property type="evidence" value="ECO:0007669"/>
    <property type="project" value="TreeGrafter"/>
</dbReference>
<accession>A0A2I0T002</accession>
<protein>
    <submittedName>
        <fullName evidence="1">Rna-directed dna polymerase from mobile element jockey-like</fullName>
    </submittedName>
</protein>
<gene>
    <name evidence="1" type="ORF">llap_22579</name>
</gene>
<reference evidence="2" key="2">
    <citation type="submission" date="2017-12" db="EMBL/GenBank/DDBJ databases">
        <title>Genome sequence of the Bar-tailed Godwit (Limosa lapponica baueri).</title>
        <authorList>
            <person name="Lima N.C.B."/>
            <person name="Parody-Merino A.M."/>
            <person name="Battley P.F."/>
            <person name="Fidler A.E."/>
            <person name="Prosdocimi F."/>
        </authorList>
    </citation>
    <scope>NUCLEOTIDE SEQUENCE [LARGE SCALE GENOMIC DNA]</scope>
</reference>
<keyword evidence="1" id="KW-0695">RNA-directed DNA polymerase</keyword>
<dbReference type="PANTHER" id="PTHR33395">
    <property type="entry name" value="TRANSCRIPTASE, PUTATIVE-RELATED-RELATED"/>
    <property type="match status" value="1"/>
</dbReference>
<dbReference type="PANTHER" id="PTHR33395:SF22">
    <property type="entry name" value="REVERSE TRANSCRIPTASE DOMAIN-CONTAINING PROTEIN"/>
    <property type="match status" value="1"/>
</dbReference>
<dbReference type="EMBL" id="KZ531157">
    <property type="protein sequence ID" value="PKU27117.1"/>
    <property type="molecule type" value="Genomic_DNA"/>
</dbReference>
<dbReference type="OrthoDB" id="416454at2759"/>
<keyword evidence="1" id="KW-0548">Nucleotidyltransferase</keyword>
<reference evidence="2" key="1">
    <citation type="submission" date="2017-11" db="EMBL/GenBank/DDBJ databases">
        <authorList>
            <person name="Lima N.C."/>
            <person name="Parody-Merino A.M."/>
            <person name="Battley P.F."/>
            <person name="Fidler A.E."/>
            <person name="Prosdocimi F."/>
        </authorList>
    </citation>
    <scope>NUCLEOTIDE SEQUENCE [LARGE SCALE GENOMIC DNA]</scope>
</reference>
<dbReference type="Proteomes" id="UP000233556">
    <property type="component" value="Unassembled WGS sequence"/>
</dbReference>
<dbReference type="GO" id="GO:0031012">
    <property type="term" value="C:extracellular matrix"/>
    <property type="evidence" value="ECO:0007669"/>
    <property type="project" value="TreeGrafter"/>
</dbReference>
<evidence type="ECO:0000313" key="1">
    <source>
        <dbReference type="EMBL" id="PKU27117.1"/>
    </source>
</evidence>
<name>A0A2I0T002_LIMLA</name>
<dbReference type="GO" id="GO:0003964">
    <property type="term" value="F:RNA-directed DNA polymerase activity"/>
    <property type="evidence" value="ECO:0007669"/>
    <property type="project" value="UniProtKB-KW"/>
</dbReference>
<organism evidence="1 2">
    <name type="scientific">Limosa lapponica baueri</name>
    <dbReference type="NCBI Taxonomy" id="1758121"/>
    <lineage>
        <taxon>Eukaryota</taxon>
        <taxon>Metazoa</taxon>
        <taxon>Chordata</taxon>
        <taxon>Craniata</taxon>
        <taxon>Vertebrata</taxon>
        <taxon>Euteleostomi</taxon>
        <taxon>Archelosauria</taxon>
        <taxon>Archosauria</taxon>
        <taxon>Dinosauria</taxon>
        <taxon>Saurischia</taxon>
        <taxon>Theropoda</taxon>
        <taxon>Coelurosauria</taxon>
        <taxon>Aves</taxon>
        <taxon>Neognathae</taxon>
        <taxon>Neoaves</taxon>
        <taxon>Charadriiformes</taxon>
        <taxon>Scolopacidae</taxon>
        <taxon>Limosa</taxon>
    </lineage>
</organism>
<keyword evidence="2" id="KW-1185">Reference proteome</keyword>